<evidence type="ECO:0000256" key="3">
    <source>
        <dbReference type="ARBA" id="ARBA00023140"/>
    </source>
</evidence>
<comment type="caution">
    <text evidence="6">The sequence shown here is derived from an EMBL/GenBank/DDBJ whole genome shotgun (WGS) entry which is preliminary data.</text>
</comment>
<dbReference type="GO" id="GO:0005778">
    <property type="term" value="C:peroxisomal membrane"/>
    <property type="evidence" value="ECO:0007669"/>
    <property type="project" value="UniProtKB-SubCell"/>
</dbReference>
<evidence type="ECO:0000256" key="5">
    <source>
        <dbReference type="SAM" id="MobiDB-lite"/>
    </source>
</evidence>
<sequence length="378" mass="41978">MASISFPSHGQSLEGSGSGLDSHESQFYSPGFDTSSSFQMNPMSSHPPRTPKTSIISNTTHSYKPGYEPSEEQVDEHLTPDDLDLDEADEKVKGAEKRVMKEEIWREIILTSNGRDKAFKLIQYSIRVYLLFHASVAGSRLLRRSSGSKWSINLVERLSSTASGLSFTRKLLLLFNWLHPLTIIRAQQTVPYSSERSQSKAAKTKSFLQTLLYAPPPVLLELINAGADDVATLARLGLIGKRTGSQAEKFSDWCFFFATLVSLVENGVERQVITSQQSEVEGRMYNESMSGASAKSKPKISKVDEKELSRLRKQDYWLQVTRAKLVMDLIFVSYSVFNLKRAAASVTAFTGLASAILSSAKLYEKHKSTLVKALLSSS</sequence>
<comment type="subcellular location">
    <subcellularLocation>
        <location evidence="4">Peroxisome membrane</location>
    </subcellularLocation>
</comment>
<evidence type="ECO:0000256" key="4">
    <source>
        <dbReference type="ARBA" id="ARBA00046271"/>
    </source>
</evidence>
<dbReference type="EMBL" id="JACGCI010000007">
    <property type="protein sequence ID" value="KAF6762864.1"/>
    <property type="molecule type" value="Genomic_DNA"/>
</dbReference>
<evidence type="ECO:0000256" key="2">
    <source>
        <dbReference type="ARBA" id="ARBA00023136"/>
    </source>
</evidence>
<keyword evidence="1" id="KW-0962">Peroxisome biogenesis</keyword>
<dbReference type="OrthoDB" id="411017at2759"/>
<name>A0A8H6ID38_9AGAR</name>
<dbReference type="PANTHER" id="PTHR12652:SF19">
    <property type="entry name" value="PEROXISOMAL BIOGENESIS FACTOR 11"/>
    <property type="match status" value="1"/>
</dbReference>
<keyword evidence="3" id="KW-0576">Peroxisome</keyword>
<evidence type="ECO:0000256" key="1">
    <source>
        <dbReference type="ARBA" id="ARBA00022593"/>
    </source>
</evidence>
<dbReference type="PANTHER" id="PTHR12652">
    <property type="entry name" value="PEROXISOMAL BIOGENESIS FACTOR 11"/>
    <property type="match status" value="1"/>
</dbReference>
<dbReference type="Pfam" id="PF05648">
    <property type="entry name" value="PEX11"/>
    <property type="match status" value="1"/>
</dbReference>
<dbReference type="Proteomes" id="UP000521943">
    <property type="component" value="Unassembled WGS sequence"/>
</dbReference>
<feature type="compositionally biased region" description="Polar residues" evidence="5">
    <location>
        <begin position="51"/>
        <end position="62"/>
    </location>
</feature>
<organism evidence="6 7">
    <name type="scientific">Ephemerocybe angulata</name>
    <dbReference type="NCBI Taxonomy" id="980116"/>
    <lineage>
        <taxon>Eukaryota</taxon>
        <taxon>Fungi</taxon>
        <taxon>Dikarya</taxon>
        <taxon>Basidiomycota</taxon>
        <taxon>Agaricomycotina</taxon>
        <taxon>Agaricomycetes</taxon>
        <taxon>Agaricomycetidae</taxon>
        <taxon>Agaricales</taxon>
        <taxon>Agaricineae</taxon>
        <taxon>Psathyrellaceae</taxon>
        <taxon>Ephemerocybe</taxon>
    </lineage>
</organism>
<keyword evidence="2" id="KW-0472">Membrane</keyword>
<reference evidence="6 7" key="1">
    <citation type="submission" date="2020-07" db="EMBL/GenBank/DDBJ databases">
        <title>Comparative genomics of pyrophilous fungi reveals a link between fire events and developmental genes.</title>
        <authorList>
            <consortium name="DOE Joint Genome Institute"/>
            <person name="Steindorff A.S."/>
            <person name="Carver A."/>
            <person name="Calhoun S."/>
            <person name="Stillman K."/>
            <person name="Liu H."/>
            <person name="Lipzen A."/>
            <person name="Pangilinan J."/>
            <person name="Labutti K."/>
            <person name="Bruns T.D."/>
            <person name="Grigoriev I.V."/>
        </authorList>
    </citation>
    <scope>NUCLEOTIDE SEQUENCE [LARGE SCALE GENOMIC DNA]</scope>
    <source>
        <strain evidence="6 7">CBS 144469</strain>
    </source>
</reference>
<feature type="compositionally biased region" description="Polar residues" evidence="5">
    <location>
        <begin position="1"/>
        <end position="15"/>
    </location>
</feature>
<dbReference type="GO" id="GO:0016559">
    <property type="term" value="P:peroxisome fission"/>
    <property type="evidence" value="ECO:0007669"/>
    <property type="project" value="InterPro"/>
</dbReference>
<evidence type="ECO:0000313" key="7">
    <source>
        <dbReference type="Proteomes" id="UP000521943"/>
    </source>
</evidence>
<gene>
    <name evidence="6" type="ORF">DFP72DRAFT_1061107</name>
</gene>
<accession>A0A8H6ID38</accession>
<feature type="compositionally biased region" description="Polar residues" evidence="5">
    <location>
        <begin position="25"/>
        <end position="44"/>
    </location>
</feature>
<proteinExistence type="predicted"/>
<dbReference type="InterPro" id="IPR008733">
    <property type="entry name" value="PEX11"/>
</dbReference>
<protein>
    <submittedName>
        <fullName evidence="6">Uncharacterized protein</fullName>
    </submittedName>
</protein>
<dbReference type="AlphaFoldDB" id="A0A8H6ID38"/>
<feature type="region of interest" description="Disordered" evidence="5">
    <location>
        <begin position="1"/>
        <end position="87"/>
    </location>
</feature>
<keyword evidence="7" id="KW-1185">Reference proteome</keyword>
<evidence type="ECO:0000313" key="6">
    <source>
        <dbReference type="EMBL" id="KAF6762864.1"/>
    </source>
</evidence>